<organism evidence="2 3">
    <name type="scientific">Mucilaginibacter gynuensis</name>
    <dbReference type="NCBI Taxonomy" id="1302236"/>
    <lineage>
        <taxon>Bacteria</taxon>
        <taxon>Pseudomonadati</taxon>
        <taxon>Bacteroidota</taxon>
        <taxon>Sphingobacteriia</taxon>
        <taxon>Sphingobacteriales</taxon>
        <taxon>Sphingobacteriaceae</taxon>
        <taxon>Mucilaginibacter</taxon>
    </lineage>
</organism>
<dbReference type="InterPro" id="IPR029062">
    <property type="entry name" value="Class_I_gatase-like"/>
</dbReference>
<accession>A0ABP8GRA2</accession>
<keyword evidence="1" id="KW-0812">Transmembrane</keyword>
<dbReference type="SUPFAM" id="SSF52317">
    <property type="entry name" value="Class I glutamine amidotransferase-like"/>
    <property type="match status" value="1"/>
</dbReference>
<sequence>MDSKYIIIIICILLAAFSVWWELARANRSRLLLRGISVLLAIAALACIALPISYNGDKTISGNDAVLLTDGFDADSLSRFNGLKIYTADSSLHKKYPQAKLISTPADLAGTGISQLHITGFGLEEDELKQLNGVPLKFHPQSAPQGITTISWNAQLHEGGELRVQGSYKNTSAQKIKLVLKGLSTGLDSGIVQPNTIATFDLKTRPKHIGRSAYTLLAIGKDTLEQEAIPVEIKPVKPLKILMLASAPDFETRFLKNWLTQNGYAVACRSAISKDKFNSEYINIDQLPLGSISATLLQKFDAVIGDQATLKTLKPVESAVLKQEVTQHGLGIIIRADSAGRSSSWLQQNFVVEILPGKEIATAFNLQGSTAKTAKLNFDRTVLRTQTSTQILVDDGQAHPVAATAIAGTGRLVYTTLNNTFNWMLAGNTADYTAYWSLLISNAARKAPVAQHWEVVSPLAVLNKPALLRLNGTFNAENSISINGIKSPPRQDELLPFEQVFAYYPESEGWQPATQQNGVTQWWYAYKKDSWPALHAAEKIALTNSYIATHNNLVTVTKQIHSLQQIEVPKLYFYMLLFAACTFLWIEQKISFR</sequence>
<dbReference type="EMBL" id="BAABFT010000008">
    <property type="protein sequence ID" value="GAA4328627.1"/>
    <property type="molecule type" value="Genomic_DNA"/>
</dbReference>
<keyword evidence="3" id="KW-1185">Reference proteome</keyword>
<feature type="transmembrane region" description="Helical" evidence="1">
    <location>
        <begin position="6"/>
        <end position="24"/>
    </location>
</feature>
<protein>
    <recommendedName>
        <fullName evidence="4">Membrane protein (TIGR02226 family)</fullName>
    </recommendedName>
</protein>
<evidence type="ECO:0000256" key="1">
    <source>
        <dbReference type="SAM" id="Phobius"/>
    </source>
</evidence>
<proteinExistence type="predicted"/>
<name>A0ABP8GRA2_9SPHI</name>
<gene>
    <name evidence="2" type="ORF">GCM10023149_32760</name>
</gene>
<dbReference type="PANTHER" id="PTHR37947:SF1">
    <property type="entry name" value="BLL2462 PROTEIN"/>
    <property type="match status" value="1"/>
</dbReference>
<dbReference type="RefSeq" id="WP_345212211.1">
    <property type="nucleotide sequence ID" value="NZ_BAABFT010000008.1"/>
</dbReference>
<comment type="caution">
    <text evidence="2">The sequence shown here is derived from an EMBL/GenBank/DDBJ whole genome shotgun (WGS) entry which is preliminary data.</text>
</comment>
<dbReference type="Proteomes" id="UP001500582">
    <property type="component" value="Unassembled WGS sequence"/>
</dbReference>
<evidence type="ECO:0000313" key="3">
    <source>
        <dbReference type="Proteomes" id="UP001500582"/>
    </source>
</evidence>
<dbReference type="PANTHER" id="PTHR37947">
    <property type="entry name" value="BLL2462 PROTEIN"/>
    <property type="match status" value="1"/>
</dbReference>
<evidence type="ECO:0008006" key="4">
    <source>
        <dbReference type="Google" id="ProtNLM"/>
    </source>
</evidence>
<feature type="transmembrane region" description="Helical" evidence="1">
    <location>
        <begin position="31"/>
        <end position="54"/>
    </location>
</feature>
<keyword evidence="1" id="KW-1133">Transmembrane helix</keyword>
<evidence type="ECO:0000313" key="2">
    <source>
        <dbReference type="EMBL" id="GAA4328627.1"/>
    </source>
</evidence>
<keyword evidence="1" id="KW-0472">Membrane</keyword>
<reference evidence="3" key="1">
    <citation type="journal article" date="2019" name="Int. J. Syst. Evol. Microbiol.">
        <title>The Global Catalogue of Microorganisms (GCM) 10K type strain sequencing project: providing services to taxonomists for standard genome sequencing and annotation.</title>
        <authorList>
            <consortium name="The Broad Institute Genomics Platform"/>
            <consortium name="The Broad Institute Genome Sequencing Center for Infectious Disease"/>
            <person name="Wu L."/>
            <person name="Ma J."/>
        </authorList>
    </citation>
    <scope>NUCLEOTIDE SEQUENCE [LARGE SCALE GENOMIC DNA]</scope>
    <source>
        <strain evidence="3">JCM 17705</strain>
    </source>
</reference>